<dbReference type="EMBL" id="JBHEZX010000007">
    <property type="protein sequence ID" value="MFC1411098.1"/>
    <property type="molecule type" value="Genomic_DNA"/>
</dbReference>
<reference evidence="1 2" key="1">
    <citation type="submission" date="2024-09" db="EMBL/GenBank/DDBJ databases">
        <authorList>
            <person name="Lee S.D."/>
        </authorList>
    </citation>
    <scope>NUCLEOTIDE SEQUENCE [LARGE SCALE GENOMIC DNA]</scope>
    <source>
        <strain evidence="1 2">N1-1</strain>
    </source>
</reference>
<dbReference type="PROSITE" id="PS51935">
    <property type="entry name" value="NLPC_P60"/>
    <property type="match status" value="1"/>
</dbReference>
<sequence>MTASVRTHALKQDRTAGRNNSRRWRAGVTSVLTLAAVAGGTLLGSGSADAATIEAKALNIAASKHGDPYRYGSAGPNRFDCSGLTYYSFKRAGKTLPRTAQAQYNKVHHISKASLRPGDLVFFHSGRSVYHVGIYAGGGKIWHAPHTGSYVKLEKIWTKSVYYGRI</sequence>
<gene>
    <name evidence="1" type="ORF">ACEZDG_17700</name>
</gene>
<dbReference type="Proteomes" id="UP001592582">
    <property type="component" value="Unassembled WGS sequence"/>
</dbReference>
<dbReference type="SUPFAM" id="SSF54001">
    <property type="entry name" value="Cysteine proteinases"/>
    <property type="match status" value="1"/>
</dbReference>
<comment type="caution">
    <text evidence="1">The sequence shown here is derived from an EMBL/GenBank/DDBJ whole genome shotgun (WGS) entry which is preliminary data.</text>
</comment>
<dbReference type="Gene3D" id="3.90.1720.10">
    <property type="entry name" value="endopeptidase domain like (from Nostoc punctiforme)"/>
    <property type="match status" value="1"/>
</dbReference>
<dbReference type="InterPro" id="IPR051794">
    <property type="entry name" value="PG_Endopeptidase_C40"/>
</dbReference>
<proteinExistence type="predicted"/>
<dbReference type="InterPro" id="IPR000064">
    <property type="entry name" value="NLP_P60_dom"/>
</dbReference>
<dbReference type="InterPro" id="IPR038765">
    <property type="entry name" value="Papain-like_cys_pep_sf"/>
</dbReference>
<evidence type="ECO:0000313" key="1">
    <source>
        <dbReference type="EMBL" id="MFC1411098.1"/>
    </source>
</evidence>
<evidence type="ECO:0000313" key="2">
    <source>
        <dbReference type="Proteomes" id="UP001592582"/>
    </source>
</evidence>
<dbReference type="PANTHER" id="PTHR47359">
    <property type="entry name" value="PEPTIDOGLYCAN DL-ENDOPEPTIDASE CWLO"/>
    <property type="match status" value="1"/>
</dbReference>
<keyword evidence="2" id="KW-1185">Reference proteome</keyword>
<name>A0ABV6VBP2_9ACTN</name>
<dbReference type="PANTHER" id="PTHR47359:SF3">
    <property type="entry name" value="NLP_P60 DOMAIN-CONTAINING PROTEIN-RELATED"/>
    <property type="match status" value="1"/>
</dbReference>
<organism evidence="1 2">
    <name type="scientific">Streptacidiphilus alkalitolerans</name>
    <dbReference type="NCBI Taxonomy" id="3342712"/>
    <lineage>
        <taxon>Bacteria</taxon>
        <taxon>Bacillati</taxon>
        <taxon>Actinomycetota</taxon>
        <taxon>Actinomycetes</taxon>
        <taxon>Kitasatosporales</taxon>
        <taxon>Streptomycetaceae</taxon>
        <taxon>Streptacidiphilus</taxon>
    </lineage>
</organism>
<dbReference type="Pfam" id="PF00877">
    <property type="entry name" value="NLPC_P60"/>
    <property type="match status" value="1"/>
</dbReference>
<protein>
    <submittedName>
        <fullName evidence="1">C40 family peptidase</fullName>
    </submittedName>
</protein>
<accession>A0ABV6VBP2</accession>